<accession>A0A1M5HKP6</accession>
<proteinExistence type="inferred from homology"/>
<evidence type="ECO:0000256" key="3">
    <source>
        <dbReference type="ARBA" id="ARBA00022801"/>
    </source>
</evidence>
<dbReference type="STRING" id="1302690.BUE76_14145"/>
<evidence type="ECO:0000256" key="2">
    <source>
        <dbReference type="ARBA" id="ARBA00022723"/>
    </source>
</evidence>
<dbReference type="HAMAP" id="MF_01256">
    <property type="entry name" value="YfiT_hydrol"/>
    <property type="match status" value="1"/>
</dbReference>
<dbReference type="OrthoDB" id="9796039at2"/>
<gene>
    <name evidence="6" type="ORF">SAMN05444008_11992</name>
</gene>
<reference evidence="6 7" key="1">
    <citation type="submission" date="2016-11" db="EMBL/GenBank/DDBJ databases">
        <authorList>
            <person name="Jaros S."/>
            <person name="Januszkiewicz K."/>
            <person name="Wedrychowicz H."/>
        </authorList>
    </citation>
    <scope>NUCLEOTIDE SEQUENCE [LARGE SCALE GENOMIC DNA]</scope>
    <source>
        <strain evidence="6 7">DSM 26897</strain>
    </source>
</reference>
<dbReference type="Pfam" id="PF12867">
    <property type="entry name" value="DinB_2"/>
    <property type="match status" value="1"/>
</dbReference>
<dbReference type="InterPro" id="IPR034660">
    <property type="entry name" value="DinB/YfiT-like"/>
</dbReference>
<evidence type="ECO:0000313" key="6">
    <source>
        <dbReference type="EMBL" id="SHG16402.1"/>
    </source>
</evidence>
<dbReference type="GO" id="GO:0046872">
    <property type="term" value="F:metal ion binding"/>
    <property type="evidence" value="ECO:0007669"/>
    <property type="project" value="UniProtKB-KW"/>
</dbReference>
<dbReference type="AlphaFoldDB" id="A0A1M5HKP6"/>
<dbReference type="NCBIfam" id="NF009807">
    <property type="entry name" value="PRK13291.1"/>
    <property type="match status" value="1"/>
</dbReference>
<keyword evidence="7" id="KW-1185">Reference proteome</keyword>
<feature type="domain" description="DinB-like" evidence="5">
    <location>
        <begin position="32"/>
        <end position="165"/>
    </location>
</feature>
<dbReference type="Proteomes" id="UP000184368">
    <property type="component" value="Unassembled WGS sequence"/>
</dbReference>
<sequence length="175" mass="20636">MTDFRYPIGAYEPKPFSKDKKEEWLADIRFLPNAIEHALRNLDEAQLHTPYREGGWTVHQLVHHIADSHMNAYIRFKLGYTEQVPAIKTYEEQLWATTADVTSLLVNVSTTLLFALHERWHVFLASFTDADWEKTIFHPGLGKEVNLWHLLGMYAWHGRHHTAHITALRERMDWY</sequence>
<keyword evidence="3" id="KW-0378">Hydrolase</keyword>
<keyword evidence="2" id="KW-0479">Metal-binding</keyword>
<evidence type="ECO:0000256" key="1">
    <source>
        <dbReference type="ARBA" id="ARBA00022490"/>
    </source>
</evidence>
<keyword evidence="1" id="KW-0963">Cytoplasm</keyword>
<dbReference type="InterPro" id="IPR024775">
    <property type="entry name" value="DinB-like"/>
</dbReference>
<dbReference type="InterPro" id="IPR023774">
    <property type="entry name" value="Put_metal_dep_hydrolase_YfiT"/>
</dbReference>
<evidence type="ECO:0000256" key="4">
    <source>
        <dbReference type="ARBA" id="ARBA00022833"/>
    </source>
</evidence>
<organism evidence="6 7">
    <name type="scientific">Cnuella takakiae</name>
    <dbReference type="NCBI Taxonomy" id="1302690"/>
    <lineage>
        <taxon>Bacteria</taxon>
        <taxon>Pseudomonadati</taxon>
        <taxon>Bacteroidota</taxon>
        <taxon>Chitinophagia</taxon>
        <taxon>Chitinophagales</taxon>
        <taxon>Chitinophagaceae</taxon>
        <taxon>Cnuella</taxon>
    </lineage>
</organism>
<dbReference type="EMBL" id="FQUO01000019">
    <property type="protein sequence ID" value="SHG16402.1"/>
    <property type="molecule type" value="Genomic_DNA"/>
</dbReference>
<name>A0A1M5HKP6_9BACT</name>
<evidence type="ECO:0000313" key="7">
    <source>
        <dbReference type="Proteomes" id="UP000184368"/>
    </source>
</evidence>
<keyword evidence="4" id="KW-0862">Zinc</keyword>
<protein>
    <submittedName>
        <fullName evidence="6">DinB superfamily protein</fullName>
    </submittedName>
</protein>
<dbReference type="Gene3D" id="1.20.120.450">
    <property type="entry name" value="dinb family like domain"/>
    <property type="match status" value="1"/>
</dbReference>
<evidence type="ECO:0000259" key="5">
    <source>
        <dbReference type="Pfam" id="PF12867"/>
    </source>
</evidence>
<dbReference type="SUPFAM" id="SSF109854">
    <property type="entry name" value="DinB/YfiT-like putative metalloenzymes"/>
    <property type="match status" value="1"/>
</dbReference>
<dbReference type="RefSeq" id="WP_073047279.1">
    <property type="nucleotide sequence ID" value="NZ_FQUO01000019.1"/>
</dbReference>
<dbReference type="GO" id="GO:0016787">
    <property type="term" value="F:hydrolase activity"/>
    <property type="evidence" value="ECO:0007669"/>
    <property type="project" value="UniProtKB-KW"/>
</dbReference>